<sequence length="2322" mass="236262">MEESYAPPSKKLRQRIEQMAKLGGLDSSPVQLGALASLVAVEGSPELLADLPVTRCVPFEEPQCAQALAAVPISSWLNQGCHASVVCLGLSNALHRDQAITAPGAVVTAPSAGLELLLGLQRPSVLREALQSAFHSRPMTDSEGMMQPLGAGASGDLPLAGGALWCCELGAVRPDAARVLGGVGKQGRAHGAAGLEKTAAGACAGTVTGEACGGAGRWRNLLAEVAQEVAVASHQREQHHQHRQRQQHLQHQKQAASLGLKSGEGPRWNSGPRPAAPGGRGAAGALQQQATGAARSHTGNVPDAVAAALPPPAAEEEPLLDADAMAAAAAAVARGAPLVVESFEQACAALHAAFSRSGLWQLRDWAAQGEAEARAATVAPEADGARSSLQQQASEQAAGSEPSESRPGQGELPLLLPAGHGQPPGQRLQSQPSAHLFVRLGYAQHSSRSSSSSAAHSPAAAAASPHYITLDLVFTSLGACCYRGGVGSTGSALPSGLASERLGLGCGCELVAELVARQTDDTGVPQPLQSARRSELCRRLAPLLCANVAPHLMAVLPGEALDAGSPAQGKQHEDATELLRAAVRLITAAETIQTVMVRGDPPPPLPTSTAALRSSAGAGAGATFTSLPTLDPTLLGAQRQLSAHLLANLERTRREAQATREHVYAETCARMADEARLAAEAEARRQAEQEAAARRTAARAAVAAAAAAAAAEAEAVAEAARARLRKAEQRMLEQEAAARQEAVRRAEEEVAAAVAEATRVEAVVAASAAAAHEAQAKAQSAAGSFAAVSAAAAAAVDAVTAAAALPPAALAAAGSAAAGRGAVISAVDFAQPRGYGRVLREQNQSGPQQQPWPHATYLGPQHDQHQPQQPQQATAATSGIFVGGLAKLQKRLEALQRARLAREGGQEGGAGVGTGGGAGHGEACGLGAAASAAATGQGIAALGVSGASSVVGLDLPGQIPAAGWAHVDALAEVRPQALPAGLLCELEPPAAGPQSHELLPASVAAAAAAAAAWDEPPQLRHATPVALHAETQTQPQPKDEAPPVRDAASSAAGSILRGAQSSESSRVRGDGSGGSGQSPSVVSAPGGMWQDTAAERANSQAGANSEFAQSTSRNSNGAQLVLQARSGGMGTQQAASSVSVHGSAVAHSRPHTNSQAAAISQRHGTSSELADDTAATGAAAAASAAATAAAKEAETARLHAVAEARAAAAAAQARSQAQAEAEAAAAAERLSQLRSQFDRLYFGMVPEGLRRGEAPLQQQAELQPERPGLGAQQAAPLEQPRGSDLGGGAAPLESGHLQSNLQLPPRERPAAGPAHHNQLASAGMHLRPVDQFQDGAPTAGLTGARSGRVAVHLLRMPGPTPGLSGALLTGAEVLDRTSTALATLCLAEPASDVADAARPEHCHLNSAGARADASAGKVESLGLAAVCGQQRGHSGGAGRAGRPAAVGDGVADAGTGSYAAQYLQHTSMSAQSRWSASYARQQPSDAAGRCAEAWPQESSVLEFGHAAAAELSQGYGPGAGAIDPEADELAAGADAAAATGRLNDQEGARPHRGAGSWEWGEGGDDSDERGQQPRSEEGWEELAEEPHDPSMSDHDQQGQRQQVLQRQYADEPGHQPAAQDTGGAGDSDGGSHVGGSYEDGGGGSGKGGSDQDTESISLVRRSAHRHSEEDVIERLWPTGGDDDRDGAWGAASHSCSRSLGSRQGRSSEGSRGSARSGGAGGGSQAHSHSRTHTSAAGASASGGSGGGVYDYEDEVTRSGGGGEEAYSHIRSQGNGRSAASGALQSPSTGSSGQEAVAASVTRSRGSRGGGESSQPTAQPQPRASTKSLGTQDTGTTSTALSGGPRFVAASRRALGPDRQQRESRQAEQQHQHLQAQQQHQHLQAQHQHHQHQKQQAEELQRRNAALMGVLERAAAGSDALQAKMYEQRLEVMELQAAMEVERAQHAGEVARLRHQLRHAAEAAVAAEGAAATAAGAAAAAAAAAEGATAEAAAANARAAPTSETEAGKLAIADFSSGMAVGRRARKDPQAAAKAARAAGEAAAEASAAALQALLATYEAHIRDLQKQVESLAAGQSEIAIQAAQQELAGLAAAAASAKRRRRRHSYGGALSQHGRGAAYNIRSGDVSEEGDSDGGGLMPLPSEGQILRGLRGVSAGCGGGGGGGAFGGSIGAVAKWERGRAELKALRLALRQSQQRESGLAAALTAAQQQQRAALLAARQAAGEGARRRWLEQQVSDLRRELEAERGRTSAVLGERDAAHRDRIRLELENQVLLAQQVELRRMCEAYAALAERSNNYMRMAVALPEAVSAAPQQLMLGQLPP</sequence>
<feature type="coiled-coil region" evidence="5">
    <location>
        <begin position="2047"/>
        <end position="2100"/>
    </location>
</feature>
<comment type="subcellular location">
    <subcellularLocation>
        <location evidence="1">Cytoplasm</location>
        <location evidence="1">Cytoskeleton</location>
    </subcellularLocation>
</comment>
<feature type="compositionally biased region" description="Polar residues" evidence="6">
    <location>
        <begin position="1151"/>
        <end position="1168"/>
    </location>
</feature>
<feature type="compositionally biased region" description="Low complexity" evidence="6">
    <location>
        <begin position="1871"/>
        <end position="1885"/>
    </location>
</feature>
<feature type="compositionally biased region" description="Gly residues" evidence="6">
    <location>
        <begin position="1622"/>
        <end position="1648"/>
    </location>
</feature>
<organism evidence="7 8">
    <name type="scientific">Chlamydomonas reinhardtii</name>
    <name type="common">Chlamydomonas smithii</name>
    <dbReference type="NCBI Taxonomy" id="3055"/>
    <lineage>
        <taxon>Eukaryota</taxon>
        <taxon>Viridiplantae</taxon>
        <taxon>Chlorophyta</taxon>
        <taxon>core chlorophytes</taxon>
        <taxon>Chlorophyceae</taxon>
        <taxon>CS clade</taxon>
        <taxon>Chlamydomonadales</taxon>
        <taxon>Chlamydomonadaceae</taxon>
        <taxon>Chlamydomonas</taxon>
    </lineage>
</organism>
<proteinExistence type="predicted"/>
<feature type="compositionally biased region" description="Basic and acidic residues" evidence="6">
    <location>
        <begin position="1854"/>
        <end position="1870"/>
    </location>
</feature>
<evidence type="ECO:0000313" key="8">
    <source>
        <dbReference type="Proteomes" id="UP000006906"/>
    </source>
</evidence>
<feature type="compositionally biased region" description="Low complexity" evidence="6">
    <location>
        <begin position="271"/>
        <end position="298"/>
    </location>
</feature>
<feature type="compositionally biased region" description="Polar residues" evidence="6">
    <location>
        <begin position="1097"/>
        <end position="1118"/>
    </location>
</feature>
<dbReference type="PANTHER" id="PTHR47970">
    <property type="entry name" value="KINESIN-LIKE PROTEIN KIF11"/>
    <property type="match status" value="1"/>
</dbReference>
<feature type="region of interest" description="Disordered" evidence="6">
    <location>
        <begin position="841"/>
        <end position="875"/>
    </location>
</feature>
<feature type="region of interest" description="Disordered" evidence="6">
    <location>
        <begin position="1540"/>
        <end position="1898"/>
    </location>
</feature>
<keyword evidence="4" id="KW-0206">Cytoskeleton</keyword>
<dbReference type="RefSeq" id="XP_042924206.1">
    <property type="nucleotide sequence ID" value="XM_043063500.1"/>
</dbReference>
<protein>
    <submittedName>
        <fullName evidence="7">Uncharacterized protein</fullName>
    </submittedName>
</protein>
<dbReference type="STRING" id="3055.A0A2K3DQL6"/>
<feature type="compositionally biased region" description="Low complexity" evidence="6">
    <location>
        <begin position="1687"/>
        <end position="1714"/>
    </location>
</feature>
<dbReference type="OMA" id="CKELHEA"/>
<dbReference type="GO" id="GO:0005856">
    <property type="term" value="C:cytoskeleton"/>
    <property type="evidence" value="ECO:0007669"/>
    <property type="project" value="UniProtKB-SubCell"/>
</dbReference>
<gene>
    <name evidence="7" type="ORF">CHLRE_06g295950v5</name>
</gene>
<evidence type="ECO:0000256" key="2">
    <source>
        <dbReference type="ARBA" id="ARBA00022490"/>
    </source>
</evidence>
<feature type="compositionally biased region" description="Polar residues" evidence="6">
    <location>
        <begin position="1814"/>
        <end position="1840"/>
    </location>
</feature>
<evidence type="ECO:0000256" key="1">
    <source>
        <dbReference type="ARBA" id="ARBA00004245"/>
    </source>
</evidence>
<accession>A0A2K3DQL6</accession>
<feature type="compositionally biased region" description="Low complexity" evidence="6">
    <location>
        <begin position="1077"/>
        <end position="1087"/>
    </location>
</feature>
<dbReference type="Proteomes" id="UP000006906">
    <property type="component" value="Chromosome 6"/>
</dbReference>
<feature type="compositionally biased region" description="Low complexity" evidence="6">
    <location>
        <begin position="1598"/>
        <end position="1607"/>
    </location>
</feature>
<dbReference type="ExpressionAtlas" id="A0A2K3DQL6">
    <property type="expression patterns" value="differential"/>
</dbReference>
<feature type="coiled-coil region" evidence="5">
    <location>
        <begin position="646"/>
        <end position="763"/>
    </location>
</feature>
<dbReference type="KEGG" id="cre:CHLRE_06g295950v5"/>
<dbReference type="Gramene" id="PNW82823">
    <property type="protein sequence ID" value="PNW82823"/>
    <property type="gene ID" value="CHLRE_06g295950v5"/>
</dbReference>
<feature type="compositionally biased region" description="Low complexity" evidence="6">
    <location>
        <begin position="1134"/>
        <end position="1147"/>
    </location>
</feature>
<feature type="compositionally biased region" description="Polar residues" evidence="6">
    <location>
        <begin position="1769"/>
        <end position="1793"/>
    </location>
</feature>
<dbReference type="InParanoid" id="A0A2K3DQL6"/>
<feature type="compositionally biased region" description="Basic and acidic residues" evidence="6">
    <location>
        <begin position="1568"/>
        <end position="1577"/>
    </location>
</feature>
<feature type="compositionally biased region" description="Basic residues" evidence="6">
    <location>
        <begin position="237"/>
        <end position="251"/>
    </location>
</feature>
<keyword evidence="5" id="KW-0175">Coiled coil</keyword>
<evidence type="ECO:0000256" key="5">
    <source>
        <dbReference type="SAM" id="Coils"/>
    </source>
</evidence>
<evidence type="ECO:0000256" key="4">
    <source>
        <dbReference type="ARBA" id="ARBA00023212"/>
    </source>
</evidence>
<dbReference type="PANTHER" id="PTHR47970:SF12">
    <property type="entry name" value="KINESIN FAMILY MEMBER 11"/>
    <property type="match status" value="1"/>
</dbReference>
<name>A0A2K3DQL6_CHLRE</name>
<keyword evidence="3" id="KW-0505">Motor protein</keyword>
<feature type="region of interest" description="Disordered" evidence="6">
    <location>
        <begin position="374"/>
        <end position="430"/>
    </location>
</feature>
<evidence type="ECO:0000256" key="6">
    <source>
        <dbReference type="SAM" id="MobiDB-lite"/>
    </source>
</evidence>
<feature type="compositionally biased region" description="Low complexity" evidence="6">
    <location>
        <begin position="374"/>
        <end position="402"/>
    </location>
</feature>
<feature type="region of interest" description="Disordered" evidence="6">
    <location>
        <begin position="1265"/>
        <end position="1315"/>
    </location>
</feature>
<feature type="region of interest" description="Disordered" evidence="6">
    <location>
        <begin position="231"/>
        <end position="298"/>
    </location>
</feature>
<dbReference type="InterPro" id="IPR047149">
    <property type="entry name" value="KIF11-like"/>
</dbReference>
<keyword evidence="8" id="KW-1185">Reference proteome</keyword>
<evidence type="ECO:0000313" key="7">
    <source>
        <dbReference type="EMBL" id="PNW82823.1"/>
    </source>
</evidence>
<dbReference type="EMBL" id="CM008967">
    <property type="protein sequence ID" value="PNW82823.1"/>
    <property type="molecule type" value="Genomic_DNA"/>
</dbReference>
<dbReference type="PaxDb" id="3055-EDP05058"/>
<evidence type="ECO:0000256" key="3">
    <source>
        <dbReference type="ARBA" id="ARBA00023175"/>
    </source>
</evidence>
<feature type="compositionally biased region" description="Polar residues" evidence="6">
    <location>
        <begin position="841"/>
        <end position="851"/>
    </location>
</feature>
<reference evidence="7 8" key="1">
    <citation type="journal article" date="2007" name="Science">
        <title>The Chlamydomonas genome reveals the evolution of key animal and plant functions.</title>
        <authorList>
            <person name="Merchant S.S."/>
            <person name="Prochnik S.E."/>
            <person name="Vallon O."/>
            <person name="Harris E.H."/>
            <person name="Karpowicz S.J."/>
            <person name="Witman G.B."/>
            <person name="Terry A."/>
            <person name="Salamov A."/>
            <person name="Fritz-Laylin L.K."/>
            <person name="Marechal-Drouard L."/>
            <person name="Marshall W.F."/>
            <person name="Qu L.H."/>
            <person name="Nelson D.R."/>
            <person name="Sanderfoot A.A."/>
            <person name="Spalding M.H."/>
            <person name="Kapitonov V.V."/>
            <person name="Ren Q."/>
            <person name="Ferris P."/>
            <person name="Lindquist E."/>
            <person name="Shapiro H."/>
            <person name="Lucas S.M."/>
            <person name="Grimwood J."/>
            <person name="Schmutz J."/>
            <person name="Cardol P."/>
            <person name="Cerutti H."/>
            <person name="Chanfreau G."/>
            <person name="Chen C.L."/>
            <person name="Cognat V."/>
            <person name="Croft M.T."/>
            <person name="Dent R."/>
            <person name="Dutcher S."/>
            <person name="Fernandez E."/>
            <person name="Fukuzawa H."/>
            <person name="Gonzalez-Ballester D."/>
            <person name="Gonzalez-Halphen D."/>
            <person name="Hallmann A."/>
            <person name="Hanikenne M."/>
            <person name="Hippler M."/>
            <person name="Inwood W."/>
            <person name="Jabbari K."/>
            <person name="Kalanon M."/>
            <person name="Kuras R."/>
            <person name="Lefebvre P.A."/>
            <person name="Lemaire S.D."/>
            <person name="Lobanov A.V."/>
            <person name="Lohr M."/>
            <person name="Manuell A."/>
            <person name="Meier I."/>
            <person name="Mets L."/>
            <person name="Mittag M."/>
            <person name="Mittelmeier T."/>
            <person name="Moroney J.V."/>
            <person name="Moseley J."/>
            <person name="Napoli C."/>
            <person name="Nedelcu A.M."/>
            <person name="Niyogi K."/>
            <person name="Novoselov S.V."/>
            <person name="Paulsen I.T."/>
            <person name="Pazour G."/>
            <person name="Purton S."/>
            <person name="Ral J.P."/>
            <person name="Riano-Pachon D.M."/>
            <person name="Riekhof W."/>
            <person name="Rymarquis L."/>
            <person name="Schroda M."/>
            <person name="Stern D."/>
            <person name="Umen J."/>
            <person name="Willows R."/>
            <person name="Wilson N."/>
            <person name="Zimmer S.L."/>
            <person name="Allmer J."/>
            <person name="Balk J."/>
            <person name="Bisova K."/>
            <person name="Chen C.J."/>
            <person name="Elias M."/>
            <person name="Gendler K."/>
            <person name="Hauser C."/>
            <person name="Lamb M.R."/>
            <person name="Ledford H."/>
            <person name="Long J.C."/>
            <person name="Minagawa J."/>
            <person name="Page M.D."/>
            <person name="Pan J."/>
            <person name="Pootakham W."/>
            <person name="Roje S."/>
            <person name="Rose A."/>
            <person name="Stahlberg E."/>
            <person name="Terauchi A.M."/>
            <person name="Yang P."/>
            <person name="Ball S."/>
            <person name="Bowler C."/>
            <person name="Dieckmann C.L."/>
            <person name="Gladyshev V.N."/>
            <person name="Green P."/>
            <person name="Jorgensen R."/>
            <person name="Mayfield S."/>
            <person name="Mueller-Roeber B."/>
            <person name="Rajamani S."/>
            <person name="Sayre R.T."/>
            <person name="Brokstein P."/>
            <person name="Dubchak I."/>
            <person name="Goodstein D."/>
            <person name="Hornick L."/>
            <person name="Huang Y.W."/>
            <person name="Jhaveri J."/>
            <person name="Luo Y."/>
            <person name="Martinez D."/>
            <person name="Ngau W.C."/>
            <person name="Otillar B."/>
            <person name="Poliakov A."/>
            <person name="Porter A."/>
            <person name="Szajkowski L."/>
            <person name="Werner G."/>
            <person name="Zhou K."/>
            <person name="Grigoriev I.V."/>
            <person name="Rokhsar D.S."/>
            <person name="Grossman A.R."/>
        </authorList>
    </citation>
    <scope>NUCLEOTIDE SEQUENCE [LARGE SCALE GENOMIC DNA]</scope>
    <source>
        <strain evidence="8">CC-503</strain>
    </source>
</reference>
<dbReference type="OrthoDB" id="553039at2759"/>
<keyword evidence="2" id="KW-0963">Cytoplasm</keyword>
<feature type="region of interest" description="Disordered" evidence="6">
    <location>
        <begin position="1029"/>
        <end position="1168"/>
    </location>
</feature>
<dbReference type="GeneID" id="5717061"/>
<feature type="compositionally biased region" description="Basic and acidic residues" evidence="6">
    <location>
        <begin position="1584"/>
        <end position="1597"/>
    </location>
</feature>